<comment type="caution">
    <text evidence="2">The sequence shown here is derived from an EMBL/GenBank/DDBJ whole genome shotgun (WGS) entry which is preliminary data.</text>
</comment>
<name>A0A8J7MNG2_9RHOB</name>
<accession>A0A8J7MNG2</accession>
<evidence type="ECO:0000313" key="3">
    <source>
        <dbReference type="Proteomes" id="UP000619033"/>
    </source>
</evidence>
<gene>
    <name evidence="2" type="ORF">JI744_05015</name>
</gene>
<evidence type="ECO:0000256" key="1">
    <source>
        <dbReference type="SAM" id="SignalP"/>
    </source>
</evidence>
<keyword evidence="3" id="KW-1185">Reference proteome</keyword>
<feature type="signal peptide" evidence="1">
    <location>
        <begin position="1"/>
        <end position="22"/>
    </location>
</feature>
<dbReference type="AlphaFoldDB" id="A0A8J7MNG2"/>
<dbReference type="RefSeq" id="WP_202658591.1">
    <property type="nucleotide sequence ID" value="NZ_JAESVP010000002.1"/>
</dbReference>
<feature type="chain" id="PRO_5035154359" evidence="1">
    <location>
        <begin position="23"/>
        <end position="235"/>
    </location>
</feature>
<dbReference type="NCBIfam" id="NF038131">
    <property type="entry name" value="choice_anch_K"/>
    <property type="match status" value="1"/>
</dbReference>
<dbReference type="NCBIfam" id="NF038125">
    <property type="entry name" value="PEP_CTERM_THxN"/>
    <property type="match status" value="1"/>
</dbReference>
<dbReference type="EMBL" id="JAESVP010000002">
    <property type="protein sequence ID" value="MBL4927462.1"/>
    <property type="molecule type" value="Genomic_DNA"/>
</dbReference>
<dbReference type="Proteomes" id="UP000619033">
    <property type="component" value="Unassembled WGS sequence"/>
</dbReference>
<protein>
    <submittedName>
        <fullName evidence="2">THxN family PEP-CTERM protein</fullName>
    </submittedName>
</protein>
<proteinExistence type="predicted"/>
<sequence length="235" mass="24956">MKKLSSVITTAVFILAANVATAAQVSLTTISGIWSAGQLTNNQSPTGVGTSDINWGTSWQGNPLSGYSFDAALAPSVLVQDQPFDFGLFTHKNFPILGSTLSWARLDLTFDLMVDGVLRPLSASYLFTHVETPNVGGGNCCNDRVNFDTLASAYDSVNIDGLEFTFKLDGFLDELGKPVSFFSTEENKNNTAHLVGRFTTLNDVPPVSPVPLPASAVLLGAALLGLRAAGLRRKA</sequence>
<evidence type="ECO:0000313" key="2">
    <source>
        <dbReference type="EMBL" id="MBL4927462.1"/>
    </source>
</evidence>
<organism evidence="2 3">
    <name type="scientific">Fuscibacter oryzae</name>
    <dbReference type="NCBI Taxonomy" id="2803939"/>
    <lineage>
        <taxon>Bacteria</taxon>
        <taxon>Pseudomonadati</taxon>
        <taxon>Pseudomonadota</taxon>
        <taxon>Alphaproteobacteria</taxon>
        <taxon>Rhodobacterales</taxon>
        <taxon>Paracoccaceae</taxon>
        <taxon>Fuscibacter</taxon>
    </lineage>
</organism>
<reference evidence="2" key="1">
    <citation type="submission" date="2021-01" db="EMBL/GenBank/DDBJ databases">
        <title>Genome seq and assembly of Tabrizicola sp. KVB23.</title>
        <authorList>
            <person name="Chhetri G."/>
        </authorList>
    </citation>
    <scope>NUCLEOTIDE SEQUENCE</scope>
    <source>
        <strain evidence="2">KVB23</strain>
    </source>
</reference>
<keyword evidence="1" id="KW-0732">Signal</keyword>
<dbReference type="InterPro" id="IPR047995">
    <property type="entry name" value="Choice_anch_K"/>
</dbReference>